<gene>
    <name evidence="4" type="primary">TDA5</name>
    <name evidence="4" type="ORF">Cantr_07114</name>
</gene>
<dbReference type="Proteomes" id="UP000253472">
    <property type="component" value="Unassembled WGS sequence"/>
</dbReference>
<dbReference type="OrthoDB" id="5840532at2759"/>
<evidence type="ECO:0000313" key="4">
    <source>
        <dbReference type="EMBL" id="RCK59163.1"/>
    </source>
</evidence>
<dbReference type="GO" id="GO:0016616">
    <property type="term" value="F:oxidoreductase activity, acting on the CH-OH group of donors, NAD or NADP as acceptor"/>
    <property type="evidence" value="ECO:0007669"/>
    <property type="project" value="TreeGrafter"/>
</dbReference>
<keyword evidence="5" id="KW-1185">Reference proteome</keyword>
<name>A0A367XZX2_9ASCO</name>
<sequence>MESIDDMVDFVIKNGRSILLLNLLLVIFTRNYTNVPYYSFIANLVFALIYRCSVFYNLPRNWRHISSSDIALITGGSNGLGLEIVKNLIAKGATVYVIDVSPPPIENDKLVFLRCDLSDEQRVTSVLSNLIEKLNSHQEHVSILINNAGIRDNKGLIDLEPARVKSMFSINTLLPIWILQTIINNHINVVLPKHPHSQLFVVTVSSILGTFAPKNLSIYSATKAASILIHEALMQELRDYQETIRLLLITTGQLSTAMFEDVEPSRLFLAPIVDHVKLAKSIVEKVDVGYLGCISEPFYANFLPGVRTVPQCIQDFCRYVSEIDKKIKDQ</sequence>
<dbReference type="Gene3D" id="3.40.50.720">
    <property type="entry name" value="NAD(P)-binding Rossmann-like Domain"/>
    <property type="match status" value="1"/>
</dbReference>
<dbReference type="PANTHER" id="PTHR24322:SF736">
    <property type="entry name" value="RETINOL DEHYDROGENASE 10"/>
    <property type="match status" value="1"/>
</dbReference>
<dbReference type="STRING" id="5486.A0A367XZX2"/>
<dbReference type="InterPro" id="IPR020904">
    <property type="entry name" value="Sc_DH/Rdtase_CS"/>
</dbReference>
<organism evidence="4 5">
    <name type="scientific">Candida viswanathii</name>
    <dbReference type="NCBI Taxonomy" id="5486"/>
    <lineage>
        <taxon>Eukaryota</taxon>
        <taxon>Fungi</taxon>
        <taxon>Dikarya</taxon>
        <taxon>Ascomycota</taxon>
        <taxon>Saccharomycotina</taxon>
        <taxon>Pichiomycetes</taxon>
        <taxon>Debaryomycetaceae</taxon>
        <taxon>Candida/Lodderomyces clade</taxon>
        <taxon>Candida</taxon>
    </lineage>
</organism>
<dbReference type="SUPFAM" id="SSF51735">
    <property type="entry name" value="NAD(P)-binding Rossmann-fold domains"/>
    <property type="match status" value="1"/>
</dbReference>
<dbReference type="PROSITE" id="PS00061">
    <property type="entry name" value="ADH_SHORT"/>
    <property type="match status" value="1"/>
</dbReference>
<proteinExistence type="inferred from homology"/>
<keyword evidence="2" id="KW-0521">NADP</keyword>
<keyword evidence="3" id="KW-0560">Oxidoreductase</keyword>
<dbReference type="EMBL" id="QLNQ01000027">
    <property type="protein sequence ID" value="RCK59163.1"/>
    <property type="molecule type" value="Genomic_DNA"/>
</dbReference>
<evidence type="ECO:0000256" key="3">
    <source>
        <dbReference type="ARBA" id="ARBA00023002"/>
    </source>
</evidence>
<evidence type="ECO:0000256" key="1">
    <source>
        <dbReference type="ARBA" id="ARBA00006484"/>
    </source>
</evidence>
<dbReference type="Pfam" id="PF00106">
    <property type="entry name" value="adh_short"/>
    <property type="match status" value="1"/>
</dbReference>
<comment type="similarity">
    <text evidence="1">Belongs to the short-chain dehydrogenases/reductases (SDR) family.</text>
</comment>
<dbReference type="PRINTS" id="PR00081">
    <property type="entry name" value="GDHRDH"/>
</dbReference>
<reference evidence="4 5" key="1">
    <citation type="submission" date="2018-06" db="EMBL/GenBank/DDBJ databases">
        <title>Whole genome sequencing of Candida tropicalis (genome annotated by CSBL at Korea University).</title>
        <authorList>
            <person name="Ahn J."/>
        </authorList>
    </citation>
    <scope>NUCLEOTIDE SEQUENCE [LARGE SCALE GENOMIC DNA]</scope>
    <source>
        <strain evidence="4 5">ATCC 20962</strain>
    </source>
</reference>
<dbReference type="InterPro" id="IPR036291">
    <property type="entry name" value="NAD(P)-bd_dom_sf"/>
</dbReference>
<dbReference type="AlphaFoldDB" id="A0A367XZX2"/>
<protein>
    <submittedName>
        <fullName evidence="4">Putative oxidoreductase TDA5</fullName>
    </submittedName>
</protein>
<dbReference type="PANTHER" id="PTHR24322">
    <property type="entry name" value="PKSB"/>
    <property type="match status" value="1"/>
</dbReference>
<evidence type="ECO:0000313" key="5">
    <source>
        <dbReference type="Proteomes" id="UP000253472"/>
    </source>
</evidence>
<evidence type="ECO:0000256" key="2">
    <source>
        <dbReference type="ARBA" id="ARBA00022857"/>
    </source>
</evidence>
<accession>A0A367XZX2</accession>
<comment type="caution">
    <text evidence="4">The sequence shown here is derived from an EMBL/GenBank/DDBJ whole genome shotgun (WGS) entry which is preliminary data.</text>
</comment>
<dbReference type="InterPro" id="IPR002347">
    <property type="entry name" value="SDR_fam"/>
</dbReference>